<gene>
    <name evidence="1" type="ORF">AS180_03645</name>
</gene>
<reference evidence="1 2" key="1">
    <citation type="submission" date="2015-11" db="EMBL/GenBank/DDBJ databases">
        <title>Bacillus caseinolyticus sp nov.</title>
        <authorList>
            <person name="Dastager S.G."/>
            <person name="Mawlankar R."/>
        </authorList>
    </citation>
    <scope>NUCLEOTIDE SEQUENCE [LARGE SCALE GENOMIC DNA]</scope>
    <source>
        <strain evidence="1 2">SGD-V-76</strain>
    </source>
</reference>
<keyword evidence="2" id="KW-1185">Reference proteome</keyword>
<sequence length="331" mass="39199">MSKNSSEREFIFTLSQFENPQILEKELNLKLAGLELETKFAGLKIDMYGIEQDLGVEVFVENVLLKSDYSHQYRLLKLIEAIDKGIIIYQAVGFKDKYVKQLRDKILNSSKKVNLYFVTINPELFKGIDLLNSGTHKLKVYENLHILNEVSNPIQLQKEMSIIRPIKGNKKYREKIDWDFTNREDVNNYLLLQLRERIPYFLSFQRQKSNLDNMRIIPCGFGKSGVSLMLTVEDMRYRAFVELRFREFSPPIYYKIKEREEKAKELIGEELKFLDDKHTITYSFKSRGRSVRETVDRLVDVAEKFILAFSNDVLYGEEERLDMWEEFEYSL</sequence>
<proteinExistence type="predicted"/>
<protein>
    <submittedName>
        <fullName evidence="1">Uncharacterized protein</fullName>
    </submittedName>
</protein>
<dbReference type="RefSeq" id="WP_062686426.1">
    <property type="nucleotide sequence ID" value="NZ_KQ758630.1"/>
</dbReference>
<dbReference type="EMBL" id="LNQP01000008">
    <property type="protein sequence ID" value="KSU89233.1"/>
    <property type="molecule type" value="Genomic_DNA"/>
</dbReference>
<evidence type="ECO:0000313" key="1">
    <source>
        <dbReference type="EMBL" id="KSU89233.1"/>
    </source>
</evidence>
<name>A0A0V8JQI8_9BACI</name>
<dbReference type="AlphaFoldDB" id="A0A0V8JQI8"/>
<accession>A0A0V8JQI8</accession>
<organism evidence="1 2">
    <name type="scientific">Priestia veravalensis</name>
    <dbReference type="NCBI Taxonomy" id="1414648"/>
    <lineage>
        <taxon>Bacteria</taxon>
        <taxon>Bacillati</taxon>
        <taxon>Bacillota</taxon>
        <taxon>Bacilli</taxon>
        <taxon>Bacillales</taxon>
        <taxon>Bacillaceae</taxon>
        <taxon>Priestia</taxon>
    </lineage>
</organism>
<comment type="caution">
    <text evidence="1">The sequence shown here is derived from an EMBL/GenBank/DDBJ whole genome shotgun (WGS) entry which is preliminary data.</text>
</comment>
<evidence type="ECO:0000313" key="2">
    <source>
        <dbReference type="Proteomes" id="UP000053681"/>
    </source>
</evidence>
<dbReference type="Proteomes" id="UP000053681">
    <property type="component" value="Unassembled WGS sequence"/>
</dbReference>